<name>A0A015J5R4_RHIIW</name>
<reference evidence="1 2" key="1">
    <citation type="submission" date="2014-02" db="EMBL/GenBank/DDBJ databases">
        <title>Single nucleus genome sequencing reveals high similarity among nuclei of an endomycorrhizal fungus.</title>
        <authorList>
            <person name="Lin K."/>
            <person name="Geurts R."/>
            <person name="Zhang Z."/>
            <person name="Limpens E."/>
            <person name="Saunders D.G."/>
            <person name="Mu D."/>
            <person name="Pang E."/>
            <person name="Cao H."/>
            <person name="Cha H."/>
            <person name="Lin T."/>
            <person name="Zhou Q."/>
            <person name="Shang Y."/>
            <person name="Li Y."/>
            <person name="Ivanov S."/>
            <person name="Sharma T."/>
            <person name="Velzen R.V."/>
            <person name="Ruijter N.D."/>
            <person name="Aanen D.K."/>
            <person name="Win J."/>
            <person name="Kamoun S."/>
            <person name="Bisseling T."/>
            <person name="Huang S."/>
        </authorList>
    </citation>
    <scope>NUCLEOTIDE SEQUENCE [LARGE SCALE GENOMIC DNA]</scope>
    <source>
        <strain evidence="2">DAOM197198w</strain>
    </source>
</reference>
<sequence>MRTELENVYEISARQEIAKISSSHYSSKFEISDLNDLVQLSLPRKKFSNENPKYDSQISIQAYRADKLANHIYIKNMRKKLEDSISYIRSLPKNNNFIKNLNTLADNAAAALDTWKAYEKKSTGSSQNRLFLANTEFLGVMLITSYIMDPKIAIENDHAPFNKVLELDVRGRPTSYDMNNVSIEIGEIKLTTKNLHHGYRQLLIRLASLGFVIEALNSKDGEVGDYRCELVGILYVPKVPSINIPNEWEDGIKFPERTKHTIRIVAVGDKP</sequence>
<keyword evidence="2" id="KW-1185">Reference proteome</keyword>
<gene>
    <name evidence="1" type="ORF">RirG_165140</name>
</gene>
<dbReference type="Proteomes" id="UP000022910">
    <property type="component" value="Unassembled WGS sequence"/>
</dbReference>
<protein>
    <submittedName>
        <fullName evidence="1">Uncharacterized protein</fullName>
    </submittedName>
</protein>
<proteinExistence type="predicted"/>
<dbReference type="EMBL" id="JEMT01024912">
    <property type="protein sequence ID" value="EXX62080.1"/>
    <property type="molecule type" value="Genomic_DNA"/>
</dbReference>
<evidence type="ECO:0000313" key="2">
    <source>
        <dbReference type="Proteomes" id="UP000022910"/>
    </source>
</evidence>
<comment type="caution">
    <text evidence="1">The sequence shown here is derived from an EMBL/GenBank/DDBJ whole genome shotgun (WGS) entry which is preliminary data.</text>
</comment>
<dbReference type="HOGENOM" id="CLU_052860_0_0_1"/>
<organism evidence="1 2">
    <name type="scientific">Rhizophagus irregularis (strain DAOM 197198w)</name>
    <name type="common">Glomus intraradices</name>
    <dbReference type="NCBI Taxonomy" id="1432141"/>
    <lineage>
        <taxon>Eukaryota</taxon>
        <taxon>Fungi</taxon>
        <taxon>Fungi incertae sedis</taxon>
        <taxon>Mucoromycota</taxon>
        <taxon>Glomeromycotina</taxon>
        <taxon>Glomeromycetes</taxon>
        <taxon>Glomerales</taxon>
        <taxon>Glomeraceae</taxon>
        <taxon>Rhizophagus</taxon>
    </lineage>
</organism>
<dbReference type="AlphaFoldDB" id="A0A015J5R4"/>
<dbReference type="OrthoDB" id="2327574at2759"/>
<accession>A0A015J5R4</accession>
<evidence type="ECO:0000313" key="1">
    <source>
        <dbReference type="EMBL" id="EXX62080.1"/>
    </source>
</evidence>